<dbReference type="InterPro" id="IPR006700">
    <property type="entry name" value="RsmE"/>
</dbReference>
<feature type="non-terminal residue" evidence="13">
    <location>
        <position position="153"/>
    </location>
</feature>
<dbReference type="EMBL" id="ADZX01000023">
    <property type="protein sequence ID" value="EFK97787.1"/>
    <property type="molecule type" value="Genomic_DNA"/>
</dbReference>
<dbReference type="InterPro" id="IPR046887">
    <property type="entry name" value="RsmE_PUA-like"/>
</dbReference>
<comment type="subcellular location">
    <subcellularLocation>
        <location evidence="1">Cytoplasm</location>
    </subcellularLocation>
</comment>
<reference evidence="13" key="1">
    <citation type="submission" date="2010-07" db="EMBL/GenBank/DDBJ databases">
        <authorList>
            <consortium name="CONSOLIDER consortium CSD2007-00005"/>
            <person name="Guazzaroni M.-E."/>
            <person name="Richter M."/>
            <person name="Garcia-Salamanca A."/>
            <person name="Yarza P."/>
            <person name="Ferrer M."/>
        </authorList>
    </citation>
    <scope>NUCLEOTIDE SEQUENCE</scope>
</reference>
<dbReference type="InterPro" id="IPR046886">
    <property type="entry name" value="RsmE_MTase_dom"/>
</dbReference>
<name>D9PF77_9ZZZZ</name>
<feature type="domain" description="Ribosomal RNA small subunit methyltransferase E PUA-like" evidence="12">
    <location>
        <begin position="20"/>
        <end position="64"/>
    </location>
</feature>
<gene>
    <name evidence="13" type="ORF">LDC_0155</name>
</gene>
<comment type="catalytic activity">
    <reaction evidence="10">
        <text>uridine(1498) in 16S rRNA + S-adenosyl-L-methionine = N(3)-methyluridine(1498) in 16S rRNA + S-adenosyl-L-homocysteine + H(+)</text>
        <dbReference type="Rhea" id="RHEA:42920"/>
        <dbReference type="Rhea" id="RHEA-COMP:10283"/>
        <dbReference type="Rhea" id="RHEA-COMP:10284"/>
        <dbReference type="ChEBI" id="CHEBI:15378"/>
        <dbReference type="ChEBI" id="CHEBI:57856"/>
        <dbReference type="ChEBI" id="CHEBI:59789"/>
        <dbReference type="ChEBI" id="CHEBI:65315"/>
        <dbReference type="ChEBI" id="CHEBI:74502"/>
        <dbReference type="EC" id="2.1.1.193"/>
    </reaction>
</comment>
<proteinExistence type="inferred from homology"/>
<protein>
    <recommendedName>
        <fullName evidence="3">16S rRNA (uracil(1498)-N(3))-methyltransferase</fullName>
        <ecNumber evidence="3">2.1.1.193</ecNumber>
    </recommendedName>
</protein>
<dbReference type="NCBIfam" id="TIGR00046">
    <property type="entry name" value="RsmE family RNA methyltransferase"/>
    <property type="match status" value="1"/>
</dbReference>
<comment type="function">
    <text evidence="9">Specifically methylates the N3 position of the uracil ring of uridine 1498 (m3U1498) in 16S rRNA. Acts on the fully assembled 30S ribosomal subunit.</text>
</comment>
<dbReference type="Gene3D" id="3.40.1280.10">
    <property type="match status" value="1"/>
</dbReference>
<dbReference type="GO" id="GO:0005737">
    <property type="term" value="C:cytoplasm"/>
    <property type="evidence" value="ECO:0007669"/>
    <property type="project" value="UniProtKB-SubCell"/>
</dbReference>
<comment type="caution">
    <text evidence="13">The sequence shown here is derived from an EMBL/GenBank/DDBJ whole genome shotgun (WGS) entry which is preliminary data.</text>
</comment>
<dbReference type="SUPFAM" id="SSF88697">
    <property type="entry name" value="PUA domain-like"/>
    <property type="match status" value="1"/>
</dbReference>
<dbReference type="AlphaFoldDB" id="D9PF77"/>
<dbReference type="Pfam" id="PF04452">
    <property type="entry name" value="Methyltrans_RNA"/>
    <property type="match status" value="1"/>
</dbReference>
<dbReference type="InterPro" id="IPR029028">
    <property type="entry name" value="Alpha/beta_knot_MTases"/>
</dbReference>
<reference evidence="13" key="2">
    <citation type="journal article" date="2011" name="Microb. Ecol.">
        <title>Taxonomic and Functional Metagenomic Profiling of the Microbial Community in the Anoxic Sediment of a Sub-saline Shallow Lake (Laguna de Carrizo, Central Spain).</title>
        <authorList>
            <person name="Ferrer M."/>
            <person name="Guazzaroni M.E."/>
            <person name="Richter M."/>
            <person name="Garcia-Salamanca A."/>
            <person name="Yarza P."/>
            <person name="Suarez-Suarez A."/>
            <person name="Solano J."/>
            <person name="Alcaide M."/>
            <person name="van Dillewijn P."/>
            <person name="Molina-Henares M.A."/>
            <person name="Lopez-Cortes N."/>
            <person name="Al-Ramahi Y."/>
            <person name="Guerrero C."/>
            <person name="Acosta A."/>
            <person name="de Eugenio L.I."/>
            <person name="Martinez V."/>
            <person name="Marques S."/>
            <person name="Rojo F."/>
            <person name="Santero E."/>
            <person name="Genilloud O."/>
            <person name="Perez-Perez J."/>
            <person name="Rossello-Mora R."/>
            <person name="Ramos J.L."/>
        </authorList>
    </citation>
    <scope>NUCLEOTIDE SEQUENCE</scope>
</reference>
<keyword evidence="7 13" id="KW-0808">Transferase</keyword>
<evidence type="ECO:0000256" key="8">
    <source>
        <dbReference type="ARBA" id="ARBA00022691"/>
    </source>
</evidence>
<feature type="domain" description="Ribosomal RNA small subunit methyltransferase E methyltransferase" evidence="11">
    <location>
        <begin position="76"/>
        <end position="151"/>
    </location>
</feature>
<dbReference type="Pfam" id="PF20260">
    <property type="entry name" value="PUA_4"/>
    <property type="match status" value="1"/>
</dbReference>
<dbReference type="InterPro" id="IPR029026">
    <property type="entry name" value="tRNA_m1G_MTases_N"/>
</dbReference>
<evidence type="ECO:0000259" key="11">
    <source>
        <dbReference type="Pfam" id="PF04452"/>
    </source>
</evidence>
<dbReference type="GO" id="GO:0070042">
    <property type="term" value="F:rRNA (uridine-N3-)-methyltransferase activity"/>
    <property type="evidence" value="ECO:0007669"/>
    <property type="project" value="TreeGrafter"/>
</dbReference>
<dbReference type="InterPro" id="IPR015947">
    <property type="entry name" value="PUA-like_sf"/>
</dbReference>
<keyword evidence="5" id="KW-0698">rRNA processing</keyword>
<evidence type="ECO:0000256" key="7">
    <source>
        <dbReference type="ARBA" id="ARBA00022679"/>
    </source>
</evidence>
<dbReference type="Gene3D" id="2.40.240.20">
    <property type="entry name" value="Hypothetical PUA domain-like, domain 1"/>
    <property type="match status" value="1"/>
</dbReference>
<keyword evidence="4" id="KW-0963">Cytoplasm</keyword>
<evidence type="ECO:0000256" key="6">
    <source>
        <dbReference type="ARBA" id="ARBA00022603"/>
    </source>
</evidence>
<evidence type="ECO:0000256" key="10">
    <source>
        <dbReference type="ARBA" id="ARBA00047944"/>
    </source>
</evidence>
<evidence type="ECO:0000256" key="5">
    <source>
        <dbReference type="ARBA" id="ARBA00022552"/>
    </source>
</evidence>
<comment type="similarity">
    <text evidence="2">Belongs to the RNA methyltransferase RsmE family.</text>
</comment>
<dbReference type="PANTHER" id="PTHR30027">
    <property type="entry name" value="RIBOSOMAL RNA SMALL SUBUNIT METHYLTRANSFERASE E"/>
    <property type="match status" value="1"/>
</dbReference>
<evidence type="ECO:0000256" key="3">
    <source>
        <dbReference type="ARBA" id="ARBA00012328"/>
    </source>
</evidence>
<evidence type="ECO:0000256" key="4">
    <source>
        <dbReference type="ARBA" id="ARBA00022490"/>
    </source>
</evidence>
<evidence type="ECO:0000256" key="2">
    <source>
        <dbReference type="ARBA" id="ARBA00005528"/>
    </source>
</evidence>
<dbReference type="GO" id="GO:0070475">
    <property type="term" value="P:rRNA base methylation"/>
    <property type="evidence" value="ECO:0007669"/>
    <property type="project" value="TreeGrafter"/>
</dbReference>
<evidence type="ECO:0000256" key="1">
    <source>
        <dbReference type="ARBA" id="ARBA00004496"/>
    </source>
</evidence>
<keyword evidence="6 13" id="KW-0489">Methyltransferase</keyword>
<sequence>MSVRLYVDAALQRDAEIDLPAAAARHVQVRRLQPADRLRLFNGQGGEWAATVLQMGRSQVRVRVDAFDPVEREPGMAITVALGMPANERMDLLVEKATELGVQSIQPLLCERSVLRLAGDRALRKRAHWQAIAAAAAEQCGRTRVPQVAAVQT</sequence>
<evidence type="ECO:0000256" key="9">
    <source>
        <dbReference type="ARBA" id="ARBA00025699"/>
    </source>
</evidence>
<evidence type="ECO:0000313" key="13">
    <source>
        <dbReference type="EMBL" id="EFK97787.1"/>
    </source>
</evidence>
<dbReference type="PANTHER" id="PTHR30027:SF3">
    <property type="entry name" value="16S RRNA (URACIL(1498)-N(3))-METHYLTRANSFERASE"/>
    <property type="match status" value="1"/>
</dbReference>
<evidence type="ECO:0000259" key="12">
    <source>
        <dbReference type="Pfam" id="PF20260"/>
    </source>
</evidence>
<organism evidence="13">
    <name type="scientific">sediment metagenome</name>
    <dbReference type="NCBI Taxonomy" id="749907"/>
    <lineage>
        <taxon>unclassified sequences</taxon>
        <taxon>metagenomes</taxon>
        <taxon>ecological metagenomes</taxon>
    </lineage>
</organism>
<accession>D9PF77</accession>
<keyword evidence="8" id="KW-0949">S-adenosyl-L-methionine</keyword>
<dbReference type="SUPFAM" id="SSF75217">
    <property type="entry name" value="alpha/beta knot"/>
    <property type="match status" value="1"/>
</dbReference>
<dbReference type="EC" id="2.1.1.193" evidence="3"/>